<accession>A0A7J5X9D2</accession>
<organism evidence="2 3">
    <name type="scientific">Dissostichus mawsoni</name>
    <name type="common">Antarctic cod</name>
    <dbReference type="NCBI Taxonomy" id="36200"/>
    <lineage>
        <taxon>Eukaryota</taxon>
        <taxon>Metazoa</taxon>
        <taxon>Chordata</taxon>
        <taxon>Craniata</taxon>
        <taxon>Vertebrata</taxon>
        <taxon>Euteleostomi</taxon>
        <taxon>Actinopterygii</taxon>
        <taxon>Neopterygii</taxon>
        <taxon>Teleostei</taxon>
        <taxon>Neoteleostei</taxon>
        <taxon>Acanthomorphata</taxon>
        <taxon>Eupercaria</taxon>
        <taxon>Perciformes</taxon>
        <taxon>Notothenioidei</taxon>
        <taxon>Nototheniidae</taxon>
        <taxon>Dissostichus</taxon>
    </lineage>
</organism>
<gene>
    <name evidence="2" type="ORF">F7725_024818</name>
</gene>
<proteinExistence type="predicted"/>
<name>A0A7J5X9D2_DISMA</name>
<keyword evidence="3" id="KW-1185">Reference proteome</keyword>
<evidence type="ECO:0000256" key="1">
    <source>
        <dbReference type="SAM" id="MobiDB-lite"/>
    </source>
</evidence>
<feature type="region of interest" description="Disordered" evidence="1">
    <location>
        <begin position="23"/>
        <end position="118"/>
    </location>
</feature>
<comment type="caution">
    <text evidence="2">The sequence shown here is derived from an EMBL/GenBank/DDBJ whole genome shotgun (WGS) entry which is preliminary data.</text>
</comment>
<dbReference type="Proteomes" id="UP000518266">
    <property type="component" value="Unassembled WGS sequence"/>
</dbReference>
<dbReference type="EMBL" id="JAAKFY010000026">
    <property type="protein sequence ID" value="KAF3833614.1"/>
    <property type="molecule type" value="Genomic_DNA"/>
</dbReference>
<dbReference type="AlphaFoldDB" id="A0A7J5X9D2"/>
<protein>
    <submittedName>
        <fullName evidence="2">Uncharacterized protein</fullName>
    </submittedName>
</protein>
<evidence type="ECO:0000313" key="2">
    <source>
        <dbReference type="EMBL" id="KAF3833614.1"/>
    </source>
</evidence>
<evidence type="ECO:0000313" key="3">
    <source>
        <dbReference type="Proteomes" id="UP000518266"/>
    </source>
</evidence>
<reference evidence="2 3" key="1">
    <citation type="submission" date="2020-03" db="EMBL/GenBank/DDBJ databases">
        <title>Dissostichus mawsoni Genome sequencing and assembly.</title>
        <authorList>
            <person name="Park H."/>
        </authorList>
    </citation>
    <scope>NUCLEOTIDE SEQUENCE [LARGE SCALE GENOMIC DNA]</scope>
    <source>
        <strain evidence="2">DM0001</strain>
        <tissue evidence="2">Muscle</tissue>
    </source>
</reference>
<feature type="compositionally biased region" description="Basic residues" evidence="1">
    <location>
        <begin position="53"/>
        <end position="77"/>
    </location>
</feature>
<sequence>MAACLAHRELKVCWSRPLPPLLSTSCPQGKPPTDPTVNFDPSPEISTSCSGARHVHHSRGRASTPRHTKTRSKKNKRAALQMANPSFDVPCPPPLRTLAPAPKPGATKRGLAWPHPPHHRLCGVRQRETLQNEWRAAVKRIAKTSTYGQ</sequence>